<sequence>MFKSINAKFVFAIVITSFMTFGMMVTIAMADSALPTEVATPVESNDEEVLEDFEEDVEDEGDEGSFFDSLFGDEEDTEIE</sequence>
<evidence type="ECO:0000313" key="3">
    <source>
        <dbReference type="Proteomes" id="UP000754563"/>
    </source>
</evidence>
<comment type="caution">
    <text evidence="2">The sequence shown here is derived from an EMBL/GenBank/DDBJ whole genome shotgun (WGS) entry which is preliminary data.</text>
</comment>
<gene>
    <name evidence="2" type="ORF">KC717_04750</name>
</gene>
<protein>
    <submittedName>
        <fullName evidence="2">Uncharacterized protein</fullName>
    </submittedName>
</protein>
<evidence type="ECO:0000256" key="1">
    <source>
        <dbReference type="SAM" id="MobiDB-lite"/>
    </source>
</evidence>
<name>A0A955RKJ0_9BACT</name>
<reference evidence="2" key="1">
    <citation type="submission" date="2020-04" db="EMBL/GenBank/DDBJ databases">
        <authorList>
            <person name="Zhang T."/>
        </authorList>
    </citation>
    <scope>NUCLEOTIDE SEQUENCE</scope>
    <source>
        <strain evidence="2">HKST-UBA11</strain>
    </source>
</reference>
<dbReference type="AlphaFoldDB" id="A0A955RKJ0"/>
<proteinExistence type="predicted"/>
<accession>A0A955RKJ0</accession>
<reference evidence="2" key="2">
    <citation type="journal article" date="2021" name="Microbiome">
        <title>Successional dynamics and alternative stable states in a saline activated sludge microbial community over 9 years.</title>
        <authorList>
            <person name="Wang Y."/>
            <person name="Ye J."/>
            <person name="Ju F."/>
            <person name="Liu L."/>
            <person name="Boyd J.A."/>
            <person name="Deng Y."/>
            <person name="Parks D.H."/>
            <person name="Jiang X."/>
            <person name="Yin X."/>
            <person name="Woodcroft B.J."/>
            <person name="Tyson G.W."/>
            <person name="Hugenholtz P."/>
            <person name="Polz M.F."/>
            <person name="Zhang T."/>
        </authorList>
    </citation>
    <scope>NUCLEOTIDE SEQUENCE</scope>
    <source>
        <strain evidence="2">HKST-UBA11</strain>
    </source>
</reference>
<dbReference type="Proteomes" id="UP000754563">
    <property type="component" value="Unassembled WGS sequence"/>
</dbReference>
<feature type="region of interest" description="Disordered" evidence="1">
    <location>
        <begin position="57"/>
        <end position="80"/>
    </location>
</feature>
<evidence type="ECO:0000313" key="2">
    <source>
        <dbReference type="EMBL" id="MCA9385929.1"/>
    </source>
</evidence>
<organism evidence="2 3">
    <name type="scientific">Candidatus Dojkabacteria bacterium</name>
    <dbReference type="NCBI Taxonomy" id="2099670"/>
    <lineage>
        <taxon>Bacteria</taxon>
        <taxon>Candidatus Dojkabacteria</taxon>
    </lineage>
</organism>
<dbReference type="EMBL" id="JAGQLH010000057">
    <property type="protein sequence ID" value="MCA9385929.1"/>
    <property type="molecule type" value="Genomic_DNA"/>
</dbReference>
<feature type="non-terminal residue" evidence="2">
    <location>
        <position position="80"/>
    </location>
</feature>